<dbReference type="GO" id="GO:0016887">
    <property type="term" value="F:ATP hydrolysis activity"/>
    <property type="evidence" value="ECO:0007669"/>
    <property type="project" value="InterPro"/>
</dbReference>
<dbReference type="SUPFAM" id="SSF52540">
    <property type="entry name" value="P-loop containing nucleoside triphosphate hydrolases"/>
    <property type="match status" value="1"/>
</dbReference>
<evidence type="ECO:0000256" key="7">
    <source>
        <dbReference type="ARBA" id="ARBA00023136"/>
    </source>
</evidence>
<keyword evidence="3" id="KW-1003">Cell membrane</keyword>
<organism evidence="12 13">
    <name type="scientific">Georgenia subflava</name>
    <dbReference type="NCBI Taxonomy" id="1622177"/>
    <lineage>
        <taxon>Bacteria</taxon>
        <taxon>Bacillati</taxon>
        <taxon>Actinomycetota</taxon>
        <taxon>Actinomycetes</taxon>
        <taxon>Micrococcales</taxon>
        <taxon>Bogoriellaceae</taxon>
        <taxon>Georgenia</taxon>
    </lineage>
</organism>
<dbReference type="OrthoDB" id="9804819at2"/>
<dbReference type="FunFam" id="3.40.50.300:FF:000589">
    <property type="entry name" value="ABC transporter, ATP-binding subunit"/>
    <property type="match status" value="1"/>
</dbReference>
<dbReference type="RefSeq" id="WP_152194126.1">
    <property type="nucleotide sequence ID" value="NZ_VUKD01000001.1"/>
</dbReference>
<dbReference type="InterPro" id="IPR003439">
    <property type="entry name" value="ABC_transporter-like_ATP-bd"/>
</dbReference>
<keyword evidence="13" id="KW-1185">Reference proteome</keyword>
<sequence>MTGPAILADQLTKSFGDNRVLDGIDLRVPTGSLLALLGPNGSGKTTTVRILTTLLGADSGTAQVAGLDVARQGAAVRRRIGLTAQQATVDDLLTGRENLELFAGLYHLPRDQARRRAGELLERFGLSGAAGRRVSGYSGGMRRRLDLAASMVAAPQILFLDEPTTGLDPRSRTELWSVIRELLAAGTTILLTTQYLEEADQLADRIAVIHGGRIVADDTPAALKQRVGSERLVLTLPTAADVERAGLVLERTSSGFRGTSDGAAHHRAPGNAVRGTDRGLDGGPGAGGVLDGAGRDGGASDDGGPHLDPAARRVTLAIQGPDHLRLTLQRLHDEGIAVQTVDLRTPTLDDVFFELTEAAA</sequence>
<dbReference type="Pfam" id="PF00005">
    <property type="entry name" value="ABC_tran"/>
    <property type="match status" value="1"/>
</dbReference>
<dbReference type="InterPro" id="IPR027417">
    <property type="entry name" value="P-loop_NTPase"/>
</dbReference>
<comment type="caution">
    <text evidence="12">The sequence shown here is derived from an EMBL/GenBank/DDBJ whole genome shotgun (WGS) entry which is preliminary data.</text>
</comment>
<evidence type="ECO:0000313" key="12">
    <source>
        <dbReference type="EMBL" id="MPV36976.1"/>
    </source>
</evidence>
<keyword evidence="4" id="KW-0547">Nucleotide-binding</keyword>
<keyword evidence="5 12" id="KW-0067">ATP-binding</keyword>
<name>A0A6N7ELG0_9MICO</name>
<evidence type="ECO:0000256" key="8">
    <source>
        <dbReference type="ARBA" id="ARBA00023251"/>
    </source>
</evidence>
<dbReference type="GO" id="GO:0005886">
    <property type="term" value="C:plasma membrane"/>
    <property type="evidence" value="ECO:0007669"/>
    <property type="project" value="UniProtKB-SubCell"/>
</dbReference>
<dbReference type="PROSITE" id="PS50893">
    <property type="entry name" value="ABC_TRANSPORTER_2"/>
    <property type="match status" value="1"/>
</dbReference>
<evidence type="ECO:0000256" key="5">
    <source>
        <dbReference type="ARBA" id="ARBA00022840"/>
    </source>
</evidence>
<keyword evidence="2" id="KW-0813">Transport</keyword>
<dbReference type="NCBIfam" id="TIGR01188">
    <property type="entry name" value="drrA"/>
    <property type="match status" value="1"/>
</dbReference>
<evidence type="ECO:0000256" key="1">
    <source>
        <dbReference type="ARBA" id="ARBA00004413"/>
    </source>
</evidence>
<reference evidence="12 13" key="1">
    <citation type="submission" date="2019-10" db="EMBL/GenBank/DDBJ databases">
        <title>Georgenia wutianyii sp. nov. and Georgenia yuyongxinii sp. nov. isolated from plateau pika (Ochotona curzoniae) in the Qinghai-Tibet plateau of China.</title>
        <authorList>
            <person name="Tian Z."/>
        </authorList>
    </citation>
    <scope>NUCLEOTIDE SEQUENCE [LARGE SCALE GENOMIC DNA]</scope>
    <source>
        <strain evidence="12 13">JCM 19765</strain>
    </source>
</reference>
<evidence type="ECO:0000256" key="9">
    <source>
        <dbReference type="ARBA" id="ARBA00049985"/>
    </source>
</evidence>
<protein>
    <submittedName>
        <fullName evidence="12">ATP-binding cassette domain-containing protein</fullName>
    </submittedName>
</protein>
<accession>A0A6N7ELG0</accession>
<dbReference type="Gene3D" id="3.40.50.300">
    <property type="entry name" value="P-loop containing nucleotide triphosphate hydrolases"/>
    <property type="match status" value="1"/>
</dbReference>
<feature type="compositionally biased region" description="Gly residues" evidence="10">
    <location>
        <begin position="281"/>
        <end position="301"/>
    </location>
</feature>
<dbReference type="AlphaFoldDB" id="A0A6N7ELG0"/>
<evidence type="ECO:0000256" key="3">
    <source>
        <dbReference type="ARBA" id="ARBA00022475"/>
    </source>
</evidence>
<dbReference type="InterPro" id="IPR017871">
    <property type="entry name" value="ABC_transporter-like_CS"/>
</dbReference>
<dbReference type="InterPro" id="IPR005894">
    <property type="entry name" value="DrrA"/>
</dbReference>
<proteinExistence type="inferred from homology"/>
<keyword evidence="7" id="KW-0472">Membrane</keyword>
<evidence type="ECO:0000256" key="4">
    <source>
        <dbReference type="ARBA" id="ARBA00022741"/>
    </source>
</evidence>
<dbReference type="PANTHER" id="PTHR42711">
    <property type="entry name" value="ABC TRANSPORTER ATP-BINDING PROTEIN"/>
    <property type="match status" value="1"/>
</dbReference>
<evidence type="ECO:0000259" key="11">
    <source>
        <dbReference type="PROSITE" id="PS50893"/>
    </source>
</evidence>
<gene>
    <name evidence="12" type="ORF">GB881_07895</name>
</gene>
<feature type="domain" description="ABC transporter" evidence="11">
    <location>
        <begin position="6"/>
        <end position="236"/>
    </location>
</feature>
<comment type="subcellular location">
    <subcellularLocation>
        <location evidence="1">Cell membrane</location>
        <topology evidence="1">Peripheral membrane protein</topology>
        <orientation evidence="1">Cytoplasmic side</orientation>
    </subcellularLocation>
</comment>
<dbReference type="SMART" id="SM00382">
    <property type="entry name" value="AAA"/>
    <property type="match status" value="1"/>
</dbReference>
<dbReference type="Proteomes" id="UP000437709">
    <property type="component" value="Unassembled WGS sequence"/>
</dbReference>
<dbReference type="GO" id="GO:1900753">
    <property type="term" value="P:doxorubicin transport"/>
    <property type="evidence" value="ECO:0007669"/>
    <property type="project" value="InterPro"/>
</dbReference>
<evidence type="ECO:0000256" key="2">
    <source>
        <dbReference type="ARBA" id="ARBA00022448"/>
    </source>
</evidence>
<evidence type="ECO:0000256" key="6">
    <source>
        <dbReference type="ARBA" id="ARBA00022967"/>
    </source>
</evidence>
<dbReference type="GO" id="GO:0005524">
    <property type="term" value="F:ATP binding"/>
    <property type="evidence" value="ECO:0007669"/>
    <property type="project" value="UniProtKB-KW"/>
</dbReference>
<comment type="similarity">
    <text evidence="9">Belongs to the ABC transporter superfamily. Drug exporter-1 (DrugE1) (TC 3.A.1.105) family.</text>
</comment>
<keyword evidence="6" id="KW-1278">Translocase</keyword>
<keyword evidence="8" id="KW-0046">Antibiotic resistance</keyword>
<dbReference type="GO" id="GO:0043215">
    <property type="term" value="P:daunorubicin transport"/>
    <property type="evidence" value="ECO:0007669"/>
    <property type="project" value="InterPro"/>
</dbReference>
<dbReference type="InterPro" id="IPR003593">
    <property type="entry name" value="AAA+_ATPase"/>
</dbReference>
<dbReference type="InterPro" id="IPR050763">
    <property type="entry name" value="ABC_transporter_ATP-binding"/>
</dbReference>
<evidence type="ECO:0000256" key="10">
    <source>
        <dbReference type="SAM" id="MobiDB-lite"/>
    </source>
</evidence>
<dbReference type="PROSITE" id="PS00211">
    <property type="entry name" value="ABC_TRANSPORTER_1"/>
    <property type="match status" value="1"/>
</dbReference>
<dbReference type="EMBL" id="WHPC01000023">
    <property type="protein sequence ID" value="MPV36976.1"/>
    <property type="molecule type" value="Genomic_DNA"/>
</dbReference>
<evidence type="ECO:0000313" key="13">
    <source>
        <dbReference type="Proteomes" id="UP000437709"/>
    </source>
</evidence>
<dbReference type="GO" id="GO:0046677">
    <property type="term" value="P:response to antibiotic"/>
    <property type="evidence" value="ECO:0007669"/>
    <property type="project" value="UniProtKB-KW"/>
</dbReference>
<dbReference type="PANTHER" id="PTHR42711:SF19">
    <property type="entry name" value="DOXORUBICIN RESISTANCE ATP-BINDING PROTEIN DRRA"/>
    <property type="match status" value="1"/>
</dbReference>
<feature type="region of interest" description="Disordered" evidence="10">
    <location>
        <begin position="256"/>
        <end position="309"/>
    </location>
</feature>